<dbReference type="Pfam" id="PF00069">
    <property type="entry name" value="Pkinase"/>
    <property type="match status" value="1"/>
</dbReference>
<evidence type="ECO:0000259" key="2">
    <source>
        <dbReference type="PROSITE" id="PS50011"/>
    </source>
</evidence>
<feature type="transmembrane region" description="Helical" evidence="1">
    <location>
        <begin position="183"/>
        <end position="202"/>
    </location>
</feature>
<keyword evidence="1" id="KW-0472">Membrane</keyword>
<protein>
    <recommendedName>
        <fullName evidence="2">Protein kinase domain-containing protein</fullName>
    </recommendedName>
</protein>
<dbReference type="SUPFAM" id="SSF56112">
    <property type="entry name" value="Protein kinase-like (PK-like)"/>
    <property type="match status" value="1"/>
</dbReference>
<organism evidence="3 4">
    <name type="scientific">Sporothrix epigloea</name>
    <dbReference type="NCBI Taxonomy" id="1892477"/>
    <lineage>
        <taxon>Eukaryota</taxon>
        <taxon>Fungi</taxon>
        <taxon>Dikarya</taxon>
        <taxon>Ascomycota</taxon>
        <taxon>Pezizomycotina</taxon>
        <taxon>Sordariomycetes</taxon>
        <taxon>Sordariomycetidae</taxon>
        <taxon>Ophiostomatales</taxon>
        <taxon>Ophiostomataceae</taxon>
        <taxon>Sporothrix</taxon>
    </lineage>
</organism>
<reference evidence="3 4" key="1">
    <citation type="submission" date="2024-01" db="EMBL/GenBank/DDBJ databases">
        <authorList>
            <person name="Allen C."/>
            <person name="Tagirdzhanova G."/>
        </authorList>
    </citation>
    <scope>NUCLEOTIDE SEQUENCE [LARGE SCALE GENOMIC DNA]</scope>
    <source>
        <strain evidence="3 4">CBS 119000</strain>
    </source>
</reference>
<evidence type="ECO:0000256" key="1">
    <source>
        <dbReference type="SAM" id="Phobius"/>
    </source>
</evidence>
<evidence type="ECO:0000313" key="4">
    <source>
        <dbReference type="Proteomes" id="UP001642502"/>
    </source>
</evidence>
<dbReference type="InterPro" id="IPR000719">
    <property type="entry name" value="Prot_kinase_dom"/>
</dbReference>
<dbReference type="EMBL" id="CAWUON010000219">
    <property type="protein sequence ID" value="CAK7275440.1"/>
    <property type="molecule type" value="Genomic_DNA"/>
</dbReference>
<feature type="non-terminal residue" evidence="3">
    <location>
        <position position="243"/>
    </location>
</feature>
<keyword evidence="1" id="KW-1133">Transmembrane helix</keyword>
<keyword evidence="4" id="KW-1185">Reference proteome</keyword>
<dbReference type="PROSITE" id="PS50011">
    <property type="entry name" value="PROTEIN_KINASE_DOM"/>
    <property type="match status" value="1"/>
</dbReference>
<gene>
    <name evidence="3" type="ORF">SEPCBS119000_006695</name>
</gene>
<accession>A0ABP0E8P2</accession>
<dbReference type="PANTHER" id="PTHR24347">
    <property type="entry name" value="SERINE/THREONINE-PROTEIN KINASE"/>
    <property type="match status" value="1"/>
</dbReference>
<dbReference type="Gene3D" id="1.10.510.10">
    <property type="entry name" value="Transferase(Phosphotransferase) domain 1"/>
    <property type="match status" value="1"/>
</dbReference>
<name>A0ABP0E8P2_9PEZI</name>
<dbReference type="Proteomes" id="UP001642502">
    <property type="component" value="Unassembled WGS sequence"/>
</dbReference>
<keyword evidence="1" id="KW-0812">Transmembrane</keyword>
<proteinExistence type="predicted"/>
<feature type="domain" description="Protein kinase" evidence="2">
    <location>
        <begin position="1"/>
        <end position="243"/>
    </location>
</feature>
<dbReference type="InterPro" id="IPR011009">
    <property type="entry name" value="Kinase-like_dom_sf"/>
</dbReference>
<evidence type="ECO:0000313" key="3">
    <source>
        <dbReference type="EMBL" id="CAK7275440.1"/>
    </source>
</evidence>
<dbReference type="SMART" id="SM00220">
    <property type="entry name" value="S_TKc"/>
    <property type="match status" value="1"/>
</dbReference>
<sequence length="243" mass="27751">MLWFDPQARDFSIFKAESGKESFVFKRVSRPSYNLILRHAADFAGSRRLRLHVDCNDEECLLVYPYFKTTLLQFIREESKLPEESQLSEAERKKIMRHVGEAIQELHSKGWIHINIKPDSILVSWICDEEGRKTITDVALGDFDIAYKPERGEPHQTPFPIGNVIWRSPEGQTGRGVTMASDMYSYGLLFIYTFGGAGLLVLHDIQALAKTGISPEQEIVTRHFCYFGPVVPEGLLKQVDNED</sequence>
<comment type="caution">
    <text evidence="3">The sequence shown here is derived from an EMBL/GenBank/DDBJ whole genome shotgun (WGS) entry which is preliminary data.</text>
</comment>